<evidence type="ECO:0000313" key="2">
    <source>
        <dbReference type="Proteomes" id="UP000317238"/>
    </source>
</evidence>
<dbReference type="AlphaFoldDB" id="A0A5C5XZY7"/>
<dbReference type="EMBL" id="SJPL01000001">
    <property type="protein sequence ID" value="TWT68119.1"/>
    <property type="molecule type" value="Genomic_DNA"/>
</dbReference>
<name>A0A5C5XZY7_9PLAN</name>
<gene>
    <name evidence="1" type="ORF">Pan14r_03580</name>
</gene>
<comment type="caution">
    <text evidence="1">The sequence shown here is derived from an EMBL/GenBank/DDBJ whole genome shotgun (WGS) entry which is preliminary data.</text>
</comment>
<organism evidence="1 2">
    <name type="scientific">Crateriforma conspicua</name>
    <dbReference type="NCBI Taxonomy" id="2527996"/>
    <lineage>
        <taxon>Bacteria</taxon>
        <taxon>Pseudomonadati</taxon>
        <taxon>Planctomycetota</taxon>
        <taxon>Planctomycetia</taxon>
        <taxon>Planctomycetales</taxon>
        <taxon>Planctomycetaceae</taxon>
        <taxon>Crateriforma</taxon>
    </lineage>
</organism>
<keyword evidence="2" id="KW-1185">Reference proteome</keyword>
<protein>
    <submittedName>
        <fullName evidence="1">Uncharacterized protein</fullName>
    </submittedName>
</protein>
<sequence length="65" mass="7058">MVETPIRSVALYLGEILLGLQNRAIDGGVDGTLCFGGHPLPIPMFQPPTTTHDFPIIDRSVLRSL</sequence>
<dbReference type="Proteomes" id="UP000317238">
    <property type="component" value="Unassembled WGS sequence"/>
</dbReference>
<evidence type="ECO:0000313" key="1">
    <source>
        <dbReference type="EMBL" id="TWT68119.1"/>
    </source>
</evidence>
<proteinExistence type="predicted"/>
<accession>A0A5C5XZY7</accession>
<reference evidence="1 2" key="1">
    <citation type="submission" date="2019-02" db="EMBL/GenBank/DDBJ databases">
        <title>Deep-cultivation of Planctomycetes and their phenomic and genomic characterization uncovers novel biology.</title>
        <authorList>
            <person name="Wiegand S."/>
            <person name="Jogler M."/>
            <person name="Boedeker C."/>
            <person name="Pinto D."/>
            <person name="Vollmers J."/>
            <person name="Rivas-Marin E."/>
            <person name="Kohn T."/>
            <person name="Peeters S.H."/>
            <person name="Heuer A."/>
            <person name="Rast P."/>
            <person name="Oberbeckmann S."/>
            <person name="Bunk B."/>
            <person name="Jeske O."/>
            <person name="Meyerdierks A."/>
            <person name="Storesund J.E."/>
            <person name="Kallscheuer N."/>
            <person name="Luecker S."/>
            <person name="Lage O.M."/>
            <person name="Pohl T."/>
            <person name="Merkel B.J."/>
            <person name="Hornburger P."/>
            <person name="Mueller R.-W."/>
            <person name="Bruemmer F."/>
            <person name="Labrenz M."/>
            <person name="Spormann A.M."/>
            <person name="Op Den Camp H."/>
            <person name="Overmann J."/>
            <person name="Amann R."/>
            <person name="Jetten M.S.M."/>
            <person name="Mascher T."/>
            <person name="Medema M.H."/>
            <person name="Devos D.P."/>
            <person name="Kaster A.-K."/>
            <person name="Ovreas L."/>
            <person name="Rohde M."/>
            <person name="Galperin M.Y."/>
            <person name="Jogler C."/>
        </authorList>
    </citation>
    <scope>NUCLEOTIDE SEQUENCE [LARGE SCALE GENOMIC DNA]</scope>
    <source>
        <strain evidence="1 2">Pan14r</strain>
    </source>
</reference>